<reference evidence="14" key="1">
    <citation type="submission" date="2010-04" db="EMBL/GenBank/DDBJ databases">
        <title>Complete genome sequence of Nitrosococcus halophilus Nc4, a salt-adapted, aerobic obligate ammonia-oxidizing sulfur purple bacterium.</title>
        <authorList>
            <consortium name="US DOE Joint Genome Institute"/>
            <person name="Campbell M.A."/>
            <person name="Malfatti S.A."/>
            <person name="Chain P.S.G."/>
            <person name="Heidelberg J.F."/>
            <person name="Ward B.B."/>
            <person name="Klotz M.G."/>
        </authorList>
    </citation>
    <scope>NUCLEOTIDE SEQUENCE [LARGE SCALE GENOMIC DNA]</scope>
    <source>
        <strain evidence="14">Nc4</strain>
    </source>
</reference>
<evidence type="ECO:0000256" key="5">
    <source>
        <dbReference type="ARBA" id="ARBA00022519"/>
    </source>
</evidence>
<dbReference type="GO" id="GO:0015628">
    <property type="term" value="P:protein secretion by the type II secretion system"/>
    <property type="evidence" value="ECO:0007669"/>
    <property type="project" value="InterPro"/>
</dbReference>
<evidence type="ECO:0000256" key="10">
    <source>
        <dbReference type="ARBA" id="ARBA00030775"/>
    </source>
</evidence>
<dbReference type="GO" id="GO:0005886">
    <property type="term" value="C:plasma membrane"/>
    <property type="evidence" value="ECO:0007669"/>
    <property type="project" value="UniProtKB-SubCell"/>
</dbReference>
<dbReference type="Gene3D" id="3.30.700.10">
    <property type="entry name" value="Glycoprotein, Type 4 Pilin"/>
    <property type="match status" value="1"/>
</dbReference>
<evidence type="ECO:0000256" key="3">
    <source>
        <dbReference type="ARBA" id="ARBA00022475"/>
    </source>
</evidence>
<feature type="transmembrane region" description="Helical" evidence="11">
    <location>
        <begin position="38"/>
        <end position="62"/>
    </location>
</feature>
<dbReference type="Pfam" id="PF12019">
    <property type="entry name" value="GspH"/>
    <property type="match status" value="1"/>
</dbReference>
<organism evidence="13 14">
    <name type="scientific">Nitrosococcus halophilus (strain Nc4)</name>
    <dbReference type="NCBI Taxonomy" id="472759"/>
    <lineage>
        <taxon>Bacteria</taxon>
        <taxon>Pseudomonadati</taxon>
        <taxon>Pseudomonadota</taxon>
        <taxon>Gammaproteobacteria</taxon>
        <taxon>Chromatiales</taxon>
        <taxon>Chromatiaceae</taxon>
        <taxon>Nitrosococcus</taxon>
    </lineage>
</organism>
<proteinExistence type="inferred from homology"/>
<comment type="subcellular location">
    <subcellularLocation>
        <location evidence="1">Cell inner membrane</location>
        <topology evidence="1">Single-pass membrane protein</topology>
    </subcellularLocation>
</comment>
<keyword evidence="3" id="KW-1003">Cell membrane</keyword>
<dbReference type="Proteomes" id="UP000001844">
    <property type="component" value="Chromosome"/>
</dbReference>
<evidence type="ECO:0000256" key="8">
    <source>
        <dbReference type="ARBA" id="ARBA00023136"/>
    </source>
</evidence>
<keyword evidence="5" id="KW-0997">Cell inner membrane</keyword>
<dbReference type="eggNOG" id="COG4970">
    <property type="taxonomic scope" value="Bacteria"/>
</dbReference>
<dbReference type="EMBL" id="CP001798">
    <property type="protein sequence ID" value="ADE13630.1"/>
    <property type="molecule type" value="Genomic_DNA"/>
</dbReference>
<dbReference type="HOGENOM" id="CLU_123291_1_1_6"/>
<dbReference type="AlphaFoldDB" id="D5BVK2"/>
<evidence type="ECO:0000313" key="14">
    <source>
        <dbReference type="Proteomes" id="UP000001844"/>
    </source>
</evidence>
<accession>D5BVK2</accession>
<protein>
    <recommendedName>
        <fullName evidence="2">Type II secretion system protein H</fullName>
    </recommendedName>
    <alternativeName>
        <fullName evidence="10">General secretion pathway protein H</fullName>
    </alternativeName>
</protein>
<keyword evidence="6 11" id="KW-0812">Transmembrane</keyword>
<evidence type="ECO:0000256" key="1">
    <source>
        <dbReference type="ARBA" id="ARBA00004377"/>
    </source>
</evidence>
<evidence type="ECO:0000256" key="11">
    <source>
        <dbReference type="SAM" id="Phobius"/>
    </source>
</evidence>
<keyword evidence="7 11" id="KW-1133">Transmembrane helix</keyword>
<evidence type="ECO:0000256" key="9">
    <source>
        <dbReference type="ARBA" id="ARBA00025772"/>
    </source>
</evidence>
<comment type="similarity">
    <text evidence="9">Belongs to the GSP H family.</text>
</comment>
<evidence type="ECO:0000256" key="7">
    <source>
        <dbReference type="ARBA" id="ARBA00022989"/>
    </source>
</evidence>
<dbReference type="GO" id="GO:0015627">
    <property type="term" value="C:type II protein secretion system complex"/>
    <property type="evidence" value="ECO:0007669"/>
    <property type="project" value="InterPro"/>
</dbReference>
<dbReference type="InterPro" id="IPR022346">
    <property type="entry name" value="T2SS_GspH"/>
</dbReference>
<gene>
    <name evidence="13" type="ordered locus">Nhal_0442</name>
</gene>
<dbReference type="STRING" id="472759.Nhal_0442"/>
<evidence type="ECO:0000256" key="2">
    <source>
        <dbReference type="ARBA" id="ARBA00021549"/>
    </source>
</evidence>
<dbReference type="InterPro" id="IPR012902">
    <property type="entry name" value="N_methyl_site"/>
</dbReference>
<dbReference type="Pfam" id="PF07963">
    <property type="entry name" value="N_methyl"/>
    <property type="match status" value="1"/>
</dbReference>
<dbReference type="NCBIfam" id="TIGR02532">
    <property type="entry name" value="IV_pilin_GFxxxE"/>
    <property type="match status" value="1"/>
</dbReference>
<evidence type="ECO:0000256" key="4">
    <source>
        <dbReference type="ARBA" id="ARBA00022481"/>
    </source>
</evidence>
<evidence type="ECO:0000259" key="12">
    <source>
        <dbReference type="Pfam" id="PF12019"/>
    </source>
</evidence>
<keyword evidence="8 11" id="KW-0472">Membrane</keyword>
<evidence type="ECO:0000256" key="6">
    <source>
        <dbReference type="ARBA" id="ARBA00022692"/>
    </source>
</evidence>
<dbReference type="KEGG" id="nhl:Nhal_0442"/>
<dbReference type="InterPro" id="IPR045584">
    <property type="entry name" value="Pilin-like"/>
</dbReference>
<dbReference type="SUPFAM" id="SSF54523">
    <property type="entry name" value="Pili subunits"/>
    <property type="match status" value="1"/>
</dbReference>
<evidence type="ECO:0000313" key="13">
    <source>
        <dbReference type="EMBL" id="ADE13630.1"/>
    </source>
</evidence>
<keyword evidence="14" id="KW-1185">Reference proteome</keyword>
<name>D5BVK2_NITHN</name>
<feature type="domain" description="General secretion pathway GspH" evidence="12">
    <location>
        <begin position="74"/>
        <end position="170"/>
    </location>
</feature>
<keyword evidence="4" id="KW-0488">Methylation</keyword>
<sequence length="178" mass="19666">MGSVGEAYQWAMTRYSPSPSRQGRPPLSAVPRFKPQSAFTLIELLVVLALVAVLMTLVPPFLQGGVSGAELKGTARKLAAALKYVRSQAITQHREAVLILDLERRRFMITGRKRHYPIPDNMEISLVTARSELETERIGKIRFFPDGTSTGGRITLAQGESQYGVDVNWLTGQVVILD</sequence>